<evidence type="ECO:0000313" key="2">
    <source>
        <dbReference type="EMBL" id="KAK4231374.1"/>
    </source>
</evidence>
<feature type="region of interest" description="Disordered" evidence="1">
    <location>
        <begin position="86"/>
        <end position="122"/>
    </location>
</feature>
<organism evidence="2 3">
    <name type="scientific">Podospora fimiseda</name>
    <dbReference type="NCBI Taxonomy" id="252190"/>
    <lineage>
        <taxon>Eukaryota</taxon>
        <taxon>Fungi</taxon>
        <taxon>Dikarya</taxon>
        <taxon>Ascomycota</taxon>
        <taxon>Pezizomycotina</taxon>
        <taxon>Sordariomycetes</taxon>
        <taxon>Sordariomycetidae</taxon>
        <taxon>Sordariales</taxon>
        <taxon>Podosporaceae</taxon>
        <taxon>Podospora</taxon>
    </lineage>
</organism>
<evidence type="ECO:0000256" key="1">
    <source>
        <dbReference type="SAM" id="MobiDB-lite"/>
    </source>
</evidence>
<dbReference type="Gene3D" id="1.20.5.170">
    <property type="match status" value="1"/>
</dbReference>
<accession>A0AAN7BXB5</accession>
<dbReference type="CDD" id="cd14688">
    <property type="entry name" value="bZIP_YAP"/>
    <property type="match status" value="1"/>
</dbReference>
<dbReference type="AlphaFoldDB" id="A0AAN7BXB5"/>
<reference evidence="2" key="2">
    <citation type="submission" date="2023-05" db="EMBL/GenBank/DDBJ databases">
        <authorList>
            <consortium name="Lawrence Berkeley National Laboratory"/>
            <person name="Steindorff A."/>
            <person name="Hensen N."/>
            <person name="Bonometti L."/>
            <person name="Westerberg I."/>
            <person name="Brannstrom I.O."/>
            <person name="Guillou S."/>
            <person name="Cros-Aarteil S."/>
            <person name="Calhoun S."/>
            <person name="Haridas S."/>
            <person name="Kuo A."/>
            <person name="Mondo S."/>
            <person name="Pangilinan J."/>
            <person name="Riley R."/>
            <person name="Labutti K."/>
            <person name="Andreopoulos B."/>
            <person name="Lipzen A."/>
            <person name="Chen C."/>
            <person name="Yanf M."/>
            <person name="Daum C."/>
            <person name="Ng V."/>
            <person name="Clum A."/>
            <person name="Ohm R."/>
            <person name="Martin F."/>
            <person name="Silar P."/>
            <person name="Natvig D."/>
            <person name="Lalanne C."/>
            <person name="Gautier V."/>
            <person name="Ament-Velasquez S.L."/>
            <person name="Kruys A."/>
            <person name="Hutchinson M.I."/>
            <person name="Powell A.J."/>
            <person name="Barry K."/>
            <person name="Miller A.N."/>
            <person name="Grigoriev I.V."/>
            <person name="Debuchy R."/>
            <person name="Gladieux P."/>
            <person name="Thoren M.H."/>
            <person name="Johannesson H."/>
        </authorList>
    </citation>
    <scope>NUCLEOTIDE SEQUENCE</scope>
    <source>
        <strain evidence="2">CBS 990.96</strain>
    </source>
</reference>
<gene>
    <name evidence="2" type="ORF">QBC38DRAFT_246971</name>
</gene>
<dbReference type="EMBL" id="MU865293">
    <property type="protein sequence ID" value="KAK4231374.1"/>
    <property type="molecule type" value="Genomic_DNA"/>
</dbReference>
<dbReference type="PANTHER" id="PTHR42070">
    <property type="entry name" value="FILAMENT ASSOCIATED PROTEIN, PUTATIVE (AFU_ORTHOLOGUE AFUA_8G06630)-RELATED"/>
    <property type="match status" value="1"/>
</dbReference>
<dbReference type="PANTHER" id="PTHR42070:SF1">
    <property type="entry name" value="FILAMENT ASSOCIATED PROTEIN, PUTATIVE (AFU_ORTHOLOGUE AFUA_8G06630)-RELATED"/>
    <property type="match status" value="1"/>
</dbReference>
<dbReference type="Proteomes" id="UP001301958">
    <property type="component" value="Unassembled WGS sequence"/>
</dbReference>
<feature type="compositionally biased region" description="Polar residues" evidence="1">
    <location>
        <begin position="1"/>
        <end position="12"/>
    </location>
</feature>
<feature type="region of interest" description="Disordered" evidence="1">
    <location>
        <begin position="1"/>
        <end position="23"/>
    </location>
</feature>
<proteinExistence type="predicted"/>
<sequence length="175" mass="19746">MSTTPSEGTNRNLARIRDNQRRARARKKEYVEELEQRIREFEQQRVQATTEVQIAARKVVEENRKLRELLRLHGVSEGSIEEYLVAGGDNRTLQPQHPRRSDKPRSHQHQSSKTVDEEHDEHDCSAAADLISLMTGANPHEVRASLGCAPGTDCRVRDNIVGDAINKLTTTKTGS</sequence>
<protein>
    <recommendedName>
        <fullName evidence="4">BZIP domain-containing protein</fullName>
    </recommendedName>
</protein>
<evidence type="ECO:0000313" key="3">
    <source>
        <dbReference type="Proteomes" id="UP001301958"/>
    </source>
</evidence>
<comment type="caution">
    <text evidence="2">The sequence shown here is derived from an EMBL/GenBank/DDBJ whole genome shotgun (WGS) entry which is preliminary data.</text>
</comment>
<keyword evidence="3" id="KW-1185">Reference proteome</keyword>
<name>A0AAN7BXB5_9PEZI</name>
<evidence type="ECO:0008006" key="4">
    <source>
        <dbReference type="Google" id="ProtNLM"/>
    </source>
</evidence>
<reference evidence="2" key="1">
    <citation type="journal article" date="2023" name="Mol. Phylogenet. Evol.">
        <title>Genome-scale phylogeny and comparative genomics of the fungal order Sordariales.</title>
        <authorList>
            <person name="Hensen N."/>
            <person name="Bonometti L."/>
            <person name="Westerberg I."/>
            <person name="Brannstrom I.O."/>
            <person name="Guillou S."/>
            <person name="Cros-Aarteil S."/>
            <person name="Calhoun S."/>
            <person name="Haridas S."/>
            <person name="Kuo A."/>
            <person name="Mondo S."/>
            <person name="Pangilinan J."/>
            <person name="Riley R."/>
            <person name="LaButti K."/>
            <person name="Andreopoulos B."/>
            <person name="Lipzen A."/>
            <person name="Chen C."/>
            <person name="Yan M."/>
            <person name="Daum C."/>
            <person name="Ng V."/>
            <person name="Clum A."/>
            <person name="Steindorff A."/>
            <person name="Ohm R.A."/>
            <person name="Martin F."/>
            <person name="Silar P."/>
            <person name="Natvig D.O."/>
            <person name="Lalanne C."/>
            <person name="Gautier V."/>
            <person name="Ament-Velasquez S.L."/>
            <person name="Kruys A."/>
            <person name="Hutchinson M.I."/>
            <person name="Powell A.J."/>
            <person name="Barry K."/>
            <person name="Miller A.N."/>
            <person name="Grigoriev I.V."/>
            <person name="Debuchy R."/>
            <person name="Gladieux P."/>
            <person name="Hiltunen Thoren M."/>
            <person name="Johannesson H."/>
        </authorList>
    </citation>
    <scope>NUCLEOTIDE SEQUENCE</scope>
    <source>
        <strain evidence="2">CBS 990.96</strain>
    </source>
</reference>